<dbReference type="PANTHER" id="PTHR46890">
    <property type="entry name" value="NON-LTR RETROLELEMENT REVERSE TRANSCRIPTASE-LIKE PROTEIN-RELATED"/>
    <property type="match status" value="1"/>
</dbReference>
<name>A0A2I4GIB8_JUGRE</name>
<dbReference type="InterPro" id="IPR052343">
    <property type="entry name" value="Retrotransposon-Effector_Assoc"/>
</dbReference>
<keyword evidence="1" id="KW-1185">Reference proteome</keyword>
<dbReference type="Pfam" id="PF00078">
    <property type="entry name" value="RVT_1"/>
    <property type="match status" value="1"/>
</dbReference>
<dbReference type="Proteomes" id="UP000235220">
    <property type="component" value="Chromosome 3"/>
</dbReference>
<dbReference type="OrthoDB" id="1932527at2759"/>
<dbReference type="RefSeq" id="XP_018843642.2">
    <property type="nucleotide sequence ID" value="XM_018988097.2"/>
</dbReference>
<dbReference type="GeneID" id="109008116"/>
<organism evidence="1 2">
    <name type="scientific">Juglans regia</name>
    <name type="common">English walnut</name>
    <dbReference type="NCBI Taxonomy" id="51240"/>
    <lineage>
        <taxon>Eukaryota</taxon>
        <taxon>Viridiplantae</taxon>
        <taxon>Streptophyta</taxon>
        <taxon>Embryophyta</taxon>
        <taxon>Tracheophyta</taxon>
        <taxon>Spermatophyta</taxon>
        <taxon>Magnoliopsida</taxon>
        <taxon>eudicotyledons</taxon>
        <taxon>Gunneridae</taxon>
        <taxon>Pentapetalae</taxon>
        <taxon>rosids</taxon>
        <taxon>fabids</taxon>
        <taxon>Fagales</taxon>
        <taxon>Juglandaceae</taxon>
        <taxon>Juglans</taxon>
    </lineage>
</organism>
<protein>
    <submittedName>
        <fullName evidence="2">Uncharacterized mitochondrial protein AtMg01250-like</fullName>
    </submittedName>
</protein>
<gene>
    <name evidence="2" type="primary">LOC109008116</name>
</gene>
<dbReference type="SUPFAM" id="SSF56672">
    <property type="entry name" value="DNA/RNA polymerases"/>
    <property type="match status" value="1"/>
</dbReference>
<sequence length="122" mass="13451">MARFSVLINSNPEGFFNSSRGLRQGDPLSPLLFVIVMEALSRILSAVVSHGFMDGFSVDDPQRSLILVSHLLFADETLIFCDAEQDQLRAMKVLLFCFEAASGLRVNFDKSELVPVGNVNIS</sequence>
<accession>A0A2I4GIB8</accession>
<dbReference type="Gramene" id="Jr03_06540_p1">
    <property type="protein sequence ID" value="cds.Jr03_06540_p1"/>
    <property type="gene ID" value="Jr03_06540"/>
</dbReference>
<evidence type="ECO:0000313" key="2">
    <source>
        <dbReference type="RefSeq" id="XP_018843642.2"/>
    </source>
</evidence>
<dbReference type="InterPro" id="IPR000477">
    <property type="entry name" value="RT_dom"/>
</dbReference>
<reference evidence="2" key="1">
    <citation type="submission" date="2025-08" db="UniProtKB">
        <authorList>
            <consortium name="RefSeq"/>
        </authorList>
    </citation>
    <scope>IDENTIFICATION</scope>
    <source>
        <tissue evidence="2">Leaves</tissue>
    </source>
</reference>
<proteinExistence type="predicted"/>
<evidence type="ECO:0000313" key="1">
    <source>
        <dbReference type="Proteomes" id="UP000235220"/>
    </source>
</evidence>
<dbReference type="KEGG" id="jre:109008116"/>
<dbReference type="PROSITE" id="PS50878">
    <property type="entry name" value="RT_POL"/>
    <property type="match status" value="1"/>
</dbReference>
<dbReference type="InterPro" id="IPR043502">
    <property type="entry name" value="DNA/RNA_pol_sf"/>
</dbReference>
<dbReference type="STRING" id="51240.A0A2I4GIB8"/>
<dbReference type="PANTHER" id="PTHR46890:SF1">
    <property type="entry name" value="REVERSE TRANSCRIPTASE DOMAIN-CONTAINING PROTEIN"/>
    <property type="match status" value="1"/>
</dbReference>
<dbReference type="AlphaFoldDB" id="A0A2I4GIB8"/>